<dbReference type="AlphaFoldDB" id="A0A1J7IRK7"/>
<dbReference type="InParanoid" id="A0A1J7IRK7"/>
<proteinExistence type="predicted"/>
<organism evidence="1 2">
    <name type="scientific">Coniochaeta ligniaria NRRL 30616</name>
    <dbReference type="NCBI Taxonomy" id="1408157"/>
    <lineage>
        <taxon>Eukaryota</taxon>
        <taxon>Fungi</taxon>
        <taxon>Dikarya</taxon>
        <taxon>Ascomycota</taxon>
        <taxon>Pezizomycotina</taxon>
        <taxon>Sordariomycetes</taxon>
        <taxon>Sordariomycetidae</taxon>
        <taxon>Coniochaetales</taxon>
        <taxon>Coniochaetaceae</taxon>
        <taxon>Coniochaeta</taxon>
    </lineage>
</organism>
<reference evidence="1 2" key="1">
    <citation type="submission" date="2016-10" db="EMBL/GenBank/DDBJ databases">
        <title>Draft genome sequence of Coniochaeta ligniaria NRRL30616, a lignocellulolytic fungus for bioabatement of inhibitors in plant biomass hydrolysates.</title>
        <authorList>
            <consortium name="DOE Joint Genome Institute"/>
            <person name="Jimenez D.J."/>
            <person name="Hector R.E."/>
            <person name="Riley R."/>
            <person name="Sun H."/>
            <person name="Grigoriev I.V."/>
            <person name="Van Elsas J.D."/>
            <person name="Nichols N.N."/>
        </authorList>
    </citation>
    <scope>NUCLEOTIDE SEQUENCE [LARGE SCALE GENOMIC DNA]</scope>
    <source>
        <strain evidence="1 2">NRRL 30616</strain>
    </source>
</reference>
<evidence type="ECO:0000313" key="2">
    <source>
        <dbReference type="Proteomes" id="UP000182658"/>
    </source>
</evidence>
<accession>A0A1J7IRK7</accession>
<name>A0A1J7IRK7_9PEZI</name>
<sequence>MEPAQISAPQEASRSKYEAVSAKASTAACSTVVYHTITMRQGWTDCWIGKDKVHRAKTANT</sequence>
<evidence type="ECO:0000313" key="1">
    <source>
        <dbReference type="EMBL" id="OIW29827.1"/>
    </source>
</evidence>
<dbReference type="Proteomes" id="UP000182658">
    <property type="component" value="Unassembled WGS sequence"/>
</dbReference>
<keyword evidence="2" id="KW-1185">Reference proteome</keyword>
<protein>
    <submittedName>
        <fullName evidence="1">Uncharacterized protein</fullName>
    </submittedName>
</protein>
<dbReference type="EMBL" id="KV875097">
    <property type="protein sequence ID" value="OIW29827.1"/>
    <property type="molecule type" value="Genomic_DNA"/>
</dbReference>
<gene>
    <name evidence="1" type="ORF">CONLIGDRAFT_631898</name>
</gene>